<accession>A0A373A349</accession>
<evidence type="ECO:0008006" key="3">
    <source>
        <dbReference type="Google" id="ProtNLM"/>
    </source>
</evidence>
<protein>
    <recommendedName>
        <fullName evidence="3">Phage tail protein</fullName>
    </recommendedName>
</protein>
<evidence type="ECO:0000313" key="1">
    <source>
        <dbReference type="EMBL" id="RGD62461.1"/>
    </source>
</evidence>
<dbReference type="RefSeq" id="WP_117490930.1">
    <property type="nucleotide sequence ID" value="NZ_QVIG01000001.1"/>
</dbReference>
<dbReference type="Pfam" id="PF25681">
    <property type="entry name" value="Phage_TTP_17"/>
    <property type="match status" value="1"/>
</dbReference>
<name>A0A373A349_9ACTN</name>
<comment type="caution">
    <text evidence="1">The sequence shown here is derived from an EMBL/GenBank/DDBJ whole genome shotgun (WGS) entry which is preliminary data.</text>
</comment>
<keyword evidence="2" id="KW-1185">Reference proteome</keyword>
<organism evidence="1 2">
    <name type="scientific">Kitasatospora xanthocidica</name>
    <dbReference type="NCBI Taxonomy" id="83382"/>
    <lineage>
        <taxon>Bacteria</taxon>
        <taxon>Bacillati</taxon>
        <taxon>Actinomycetota</taxon>
        <taxon>Actinomycetes</taxon>
        <taxon>Kitasatosporales</taxon>
        <taxon>Streptomycetaceae</taxon>
        <taxon>Kitasatospora</taxon>
    </lineage>
</organism>
<reference evidence="1 2" key="1">
    <citation type="submission" date="2018-08" db="EMBL/GenBank/DDBJ databases">
        <title>Diversity &amp; Physiological Properties of Lignin-Decomposing Actinobacteria from Soil.</title>
        <authorList>
            <person name="Roh S.G."/>
            <person name="Kim S.B."/>
        </authorList>
    </citation>
    <scope>NUCLEOTIDE SEQUENCE [LARGE SCALE GENOMIC DNA]</scope>
    <source>
        <strain evidence="1 2">MMS17-GH009</strain>
    </source>
</reference>
<dbReference type="Proteomes" id="UP000263377">
    <property type="component" value="Unassembled WGS sequence"/>
</dbReference>
<evidence type="ECO:0000313" key="2">
    <source>
        <dbReference type="Proteomes" id="UP000263377"/>
    </source>
</evidence>
<gene>
    <name evidence="1" type="ORF">DR950_36110</name>
</gene>
<sequence length="213" mass="23136">MSNNNKKNIRFAPNGQIWVHFGEDSPLPAKVDEDPKTLNFVPLGYANSDGVTITPKIETEAVEVWQSAVPVLYTVKNASFQVKATLMELNAPNTELFYGSKWEPATDKDGKPVEGQYRLNIASNPNLDTISVIVDWNDASARYRAVLSQAMVSDRGAITLTRTKNQAYELTIDALDDGNGFLGYLVTDDQNIMPSTTGGSTRSVAASGSTSKA</sequence>
<proteinExistence type="predicted"/>
<dbReference type="EMBL" id="QVIG01000001">
    <property type="protein sequence ID" value="RGD62461.1"/>
    <property type="molecule type" value="Genomic_DNA"/>
</dbReference>
<dbReference type="InterPro" id="IPR058154">
    <property type="entry name" value="Bxb1_TTP-like"/>
</dbReference>
<dbReference type="AlphaFoldDB" id="A0A373A349"/>